<evidence type="ECO:0000313" key="3">
    <source>
        <dbReference type="Proteomes" id="UP001180825"/>
    </source>
</evidence>
<dbReference type="SUPFAM" id="SSF55729">
    <property type="entry name" value="Acyl-CoA N-acyltransferases (Nat)"/>
    <property type="match status" value="1"/>
</dbReference>
<dbReference type="Pfam" id="PF13302">
    <property type="entry name" value="Acetyltransf_3"/>
    <property type="match status" value="1"/>
</dbReference>
<comment type="caution">
    <text evidence="2">The sequence shown here is derived from an EMBL/GenBank/DDBJ whole genome shotgun (WGS) entry which is preliminary data.</text>
</comment>
<evidence type="ECO:0000313" key="2">
    <source>
        <dbReference type="EMBL" id="MDR7335733.1"/>
    </source>
</evidence>
<evidence type="ECO:0000259" key="1">
    <source>
        <dbReference type="PROSITE" id="PS51186"/>
    </source>
</evidence>
<dbReference type="EMBL" id="JAVDXV010000011">
    <property type="protein sequence ID" value="MDR7335733.1"/>
    <property type="molecule type" value="Genomic_DNA"/>
</dbReference>
<proteinExistence type="predicted"/>
<organism evidence="2 3">
    <name type="scientific">Roseateles asaccharophilus</name>
    <dbReference type="NCBI Taxonomy" id="582607"/>
    <lineage>
        <taxon>Bacteria</taxon>
        <taxon>Pseudomonadati</taxon>
        <taxon>Pseudomonadota</taxon>
        <taxon>Betaproteobacteria</taxon>
        <taxon>Burkholderiales</taxon>
        <taxon>Sphaerotilaceae</taxon>
        <taxon>Roseateles</taxon>
    </lineage>
</organism>
<dbReference type="GO" id="GO:0047663">
    <property type="term" value="F:aminoglycoside 6'-N-acetyltransferase activity"/>
    <property type="evidence" value="ECO:0007669"/>
    <property type="project" value="UniProtKB-EC"/>
</dbReference>
<gene>
    <name evidence="2" type="ORF">J2X21_004900</name>
</gene>
<dbReference type="InterPro" id="IPR016181">
    <property type="entry name" value="Acyl_CoA_acyltransferase"/>
</dbReference>
<dbReference type="RefSeq" id="WP_310332737.1">
    <property type="nucleotide sequence ID" value="NZ_JAVDXV010000011.1"/>
</dbReference>
<dbReference type="InterPro" id="IPR000182">
    <property type="entry name" value="GNAT_dom"/>
</dbReference>
<dbReference type="PANTHER" id="PTHR43792:SF1">
    <property type="entry name" value="N-ACETYLTRANSFERASE DOMAIN-CONTAINING PROTEIN"/>
    <property type="match status" value="1"/>
</dbReference>
<reference evidence="2 3" key="1">
    <citation type="submission" date="2023-07" db="EMBL/GenBank/DDBJ databases">
        <title>Sorghum-associated microbial communities from plants grown in Nebraska, USA.</title>
        <authorList>
            <person name="Schachtman D."/>
        </authorList>
    </citation>
    <scope>NUCLEOTIDE SEQUENCE [LARGE SCALE GENOMIC DNA]</scope>
    <source>
        <strain evidence="2 3">BE316</strain>
    </source>
</reference>
<feature type="domain" description="N-acetyltransferase" evidence="1">
    <location>
        <begin position="1"/>
        <end position="162"/>
    </location>
</feature>
<dbReference type="InterPro" id="IPR051531">
    <property type="entry name" value="N-acetyltransferase"/>
</dbReference>
<name>A0ABU2AIC7_9BURK</name>
<dbReference type="PANTHER" id="PTHR43792">
    <property type="entry name" value="GNAT FAMILY, PUTATIVE (AFU_ORTHOLOGUE AFUA_3G00765)-RELATED-RELATED"/>
    <property type="match status" value="1"/>
</dbReference>
<dbReference type="Gene3D" id="3.40.630.30">
    <property type="match status" value="1"/>
</dbReference>
<sequence length="164" mass="18092">MKLRRLAATDLAAFQAYRGDPDVGRWQGWTPQADEQALAFLNEMATIPLFQPGQWSQLAVADAQTDRLIGDLGIHVSADGLEAEFGFSLARAAQGRGIATAAVRAAIALVFEQTGVQRIHAQTDARNSACIRLLERLPARLLARIETEFRGEACVEWRYELAQR</sequence>
<keyword evidence="2" id="KW-0012">Acyltransferase</keyword>
<dbReference type="Proteomes" id="UP001180825">
    <property type="component" value="Unassembled WGS sequence"/>
</dbReference>
<keyword evidence="3" id="KW-1185">Reference proteome</keyword>
<dbReference type="EC" id="2.3.1.82" evidence="2"/>
<dbReference type="PROSITE" id="PS51186">
    <property type="entry name" value="GNAT"/>
    <property type="match status" value="1"/>
</dbReference>
<accession>A0ABU2AIC7</accession>
<protein>
    <submittedName>
        <fullName evidence="2">Aminoglycoside 6'-N-acetyltransferase</fullName>
        <ecNumber evidence="2">2.3.1.82</ecNumber>
    </submittedName>
</protein>
<keyword evidence="2" id="KW-0808">Transferase</keyword>